<evidence type="ECO:0000313" key="3">
    <source>
        <dbReference type="EMBL" id="KAE9991389.1"/>
    </source>
</evidence>
<evidence type="ECO:0000313" key="5">
    <source>
        <dbReference type="Proteomes" id="UP000490939"/>
    </source>
</evidence>
<keyword evidence="1" id="KW-1133">Transmembrane helix</keyword>
<proteinExistence type="predicted"/>
<sequence length="139" mass="15950">MSSQQSTTMSNQQQTIMSNHQQTSTSYLPRWVQRRIPPDQSQRTTNIKLALLAVIAIVNATFNAFVLTFFDGGFLLQYFGLVVQGILFKVVWRWGNENSVTKWLEMGLGVRVEEEKEMVGEKVMIEEKEKEGGRYTDLV</sequence>
<accession>A0A8H3V714</accession>
<comment type="caution">
    <text evidence="2">The sequence shown here is derived from an EMBL/GenBank/DDBJ whole genome shotgun (WGS) entry which is preliminary data.</text>
</comment>
<keyword evidence="5" id="KW-1185">Reference proteome</keyword>
<organism evidence="2 4">
    <name type="scientific">Venturia inaequalis</name>
    <name type="common">Apple scab fungus</name>
    <dbReference type="NCBI Taxonomy" id="5025"/>
    <lineage>
        <taxon>Eukaryota</taxon>
        <taxon>Fungi</taxon>
        <taxon>Dikarya</taxon>
        <taxon>Ascomycota</taxon>
        <taxon>Pezizomycotina</taxon>
        <taxon>Dothideomycetes</taxon>
        <taxon>Pleosporomycetidae</taxon>
        <taxon>Venturiales</taxon>
        <taxon>Venturiaceae</taxon>
        <taxon>Venturia</taxon>
    </lineage>
</organism>
<dbReference type="EMBL" id="WNWS01000051">
    <property type="protein sequence ID" value="KAE9984362.1"/>
    <property type="molecule type" value="Genomic_DNA"/>
</dbReference>
<dbReference type="Proteomes" id="UP000447873">
    <property type="component" value="Unassembled WGS sequence"/>
</dbReference>
<name>A0A8H3V714_VENIN</name>
<protein>
    <submittedName>
        <fullName evidence="2">Uncharacterized protein</fullName>
    </submittedName>
</protein>
<dbReference type="AlphaFoldDB" id="A0A8H3V714"/>
<keyword evidence="1" id="KW-0812">Transmembrane</keyword>
<keyword evidence="1" id="KW-0472">Membrane</keyword>
<dbReference type="EMBL" id="WNWR01000097">
    <property type="protein sequence ID" value="KAE9991389.1"/>
    <property type="molecule type" value="Genomic_DNA"/>
</dbReference>
<evidence type="ECO:0000256" key="1">
    <source>
        <dbReference type="SAM" id="Phobius"/>
    </source>
</evidence>
<evidence type="ECO:0000313" key="4">
    <source>
        <dbReference type="Proteomes" id="UP000447873"/>
    </source>
</evidence>
<feature type="transmembrane region" description="Helical" evidence="1">
    <location>
        <begin position="75"/>
        <end position="92"/>
    </location>
</feature>
<gene>
    <name evidence="3" type="ORF">EG327_011766</name>
    <name evidence="2" type="ORF">EG328_008848</name>
</gene>
<dbReference type="Proteomes" id="UP000490939">
    <property type="component" value="Unassembled WGS sequence"/>
</dbReference>
<reference evidence="2 4" key="1">
    <citation type="submission" date="2018-12" db="EMBL/GenBank/DDBJ databases">
        <title>Venturia inaequalis Genome Resource.</title>
        <authorList>
            <person name="Lichtner F.J."/>
        </authorList>
    </citation>
    <scope>NUCLEOTIDE SEQUENCE [LARGE SCALE GENOMIC DNA]</scope>
    <source>
        <strain evidence="2 4">120213</strain>
        <strain evidence="3 5">DMI_063113</strain>
    </source>
</reference>
<feature type="transmembrane region" description="Helical" evidence="1">
    <location>
        <begin position="49"/>
        <end position="69"/>
    </location>
</feature>
<evidence type="ECO:0000313" key="2">
    <source>
        <dbReference type="EMBL" id="KAE9984362.1"/>
    </source>
</evidence>